<dbReference type="PANTHER" id="PTHR34223:SF51">
    <property type="entry name" value="OS06G0556300 PROTEIN"/>
    <property type="match status" value="1"/>
</dbReference>
<accession>A0AAD6EJQ7</accession>
<dbReference type="Gene3D" id="1.20.1280.50">
    <property type="match status" value="1"/>
</dbReference>
<dbReference type="EMBL" id="JAMRDG010000002">
    <property type="protein sequence ID" value="KAJ3687002.1"/>
    <property type="molecule type" value="Genomic_DNA"/>
</dbReference>
<evidence type="ECO:0000313" key="4">
    <source>
        <dbReference type="EMBL" id="KAJ3687002.1"/>
    </source>
</evidence>
<name>A0AAD6EJQ7_9POAL</name>
<proteinExistence type="predicted"/>
<organism evidence="4 5">
    <name type="scientific">Rhynchospora tenuis</name>
    <dbReference type="NCBI Taxonomy" id="198213"/>
    <lineage>
        <taxon>Eukaryota</taxon>
        <taxon>Viridiplantae</taxon>
        <taxon>Streptophyta</taxon>
        <taxon>Embryophyta</taxon>
        <taxon>Tracheophyta</taxon>
        <taxon>Spermatophyta</taxon>
        <taxon>Magnoliopsida</taxon>
        <taxon>Liliopsida</taxon>
        <taxon>Poales</taxon>
        <taxon>Cyperaceae</taxon>
        <taxon>Cyperoideae</taxon>
        <taxon>Rhynchosporeae</taxon>
        <taxon>Rhynchospora</taxon>
    </lineage>
</organism>
<gene>
    <name evidence="4" type="ORF">LUZ61_016166</name>
</gene>
<dbReference type="InterPro" id="IPR036047">
    <property type="entry name" value="F-box-like_dom_sf"/>
</dbReference>
<dbReference type="AlphaFoldDB" id="A0AAD6EJQ7"/>
<feature type="domain" description="F-box" evidence="2">
    <location>
        <begin position="15"/>
        <end position="55"/>
    </location>
</feature>
<dbReference type="Proteomes" id="UP001210211">
    <property type="component" value="Unassembled WGS sequence"/>
</dbReference>
<dbReference type="InterPro" id="IPR053781">
    <property type="entry name" value="F-box_AtFBL13-like"/>
</dbReference>
<dbReference type="PANTHER" id="PTHR34223">
    <property type="entry name" value="OS11G0201299 PROTEIN"/>
    <property type="match status" value="1"/>
</dbReference>
<evidence type="ECO:0000313" key="5">
    <source>
        <dbReference type="Proteomes" id="UP001210211"/>
    </source>
</evidence>
<comment type="caution">
    <text evidence="4">The sequence shown here is derived from an EMBL/GenBank/DDBJ whole genome shotgun (WGS) entry which is preliminary data.</text>
</comment>
<dbReference type="InterPro" id="IPR055411">
    <property type="entry name" value="LRR_FXL15/At3g58940/PEG3-like"/>
</dbReference>
<dbReference type="Pfam" id="PF00646">
    <property type="entry name" value="F-box"/>
    <property type="match status" value="1"/>
</dbReference>
<dbReference type="InterPro" id="IPR001810">
    <property type="entry name" value="F-box_dom"/>
</dbReference>
<evidence type="ECO:0000259" key="3">
    <source>
        <dbReference type="Pfam" id="PF24758"/>
    </source>
</evidence>
<protein>
    <recommendedName>
        <fullName evidence="6">F-box domain-containing protein</fullName>
    </recommendedName>
</protein>
<feature type="region of interest" description="Disordered" evidence="1">
    <location>
        <begin position="457"/>
        <end position="477"/>
    </location>
</feature>
<feature type="domain" description="F-box/LRR-repeat protein 15/At3g58940/PEG3-like LRR" evidence="3">
    <location>
        <begin position="124"/>
        <end position="237"/>
    </location>
</feature>
<reference evidence="4 5" key="1">
    <citation type="journal article" date="2022" name="Cell">
        <title>Repeat-based holocentromeres influence genome architecture and karyotype evolution.</title>
        <authorList>
            <person name="Hofstatter P.G."/>
            <person name="Thangavel G."/>
            <person name="Lux T."/>
            <person name="Neumann P."/>
            <person name="Vondrak T."/>
            <person name="Novak P."/>
            <person name="Zhang M."/>
            <person name="Costa L."/>
            <person name="Castellani M."/>
            <person name="Scott A."/>
            <person name="Toegelov H."/>
            <person name="Fuchs J."/>
            <person name="Mata-Sucre Y."/>
            <person name="Dias Y."/>
            <person name="Vanzela A.L.L."/>
            <person name="Huettel B."/>
            <person name="Almeida C.C.S."/>
            <person name="Simkova H."/>
            <person name="Souza G."/>
            <person name="Pedrosa-Harand A."/>
            <person name="Macas J."/>
            <person name="Mayer K.F.X."/>
            <person name="Houben A."/>
            <person name="Marques A."/>
        </authorList>
    </citation>
    <scope>NUCLEOTIDE SEQUENCE [LARGE SCALE GENOMIC DNA]</scope>
    <source>
        <strain evidence="4">RhyTen1mFocal</strain>
    </source>
</reference>
<dbReference type="CDD" id="cd22160">
    <property type="entry name" value="F-box_AtFBL13-like"/>
    <property type="match status" value="1"/>
</dbReference>
<evidence type="ECO:0008006" key="6">
    <source>
        <dbReference type="Google" id="ProtNLM"/>
    </source>
</evidence>
<dbReference type="SUPFAM" id="SSF81383">
    <property type="entry name" value="F-box domain"/>
    <property type="match status" value="1"/>
</dbReference>
<evidence type="ECO:0000256" key="1">
    <source>
        <dbReference type="SAM" id="MobiDB-lite"/>
    </source>
</evidence>
<dbReference type="Pfam" id="PF24758">
    <property type="entry name" value="LRR_At5g56370"/>
    <property type="match status" value="1"/>
</dbReference>
<evidence type="ECO:0000259" key="2">
    <source>
        <dbReference type="Pfam" id="PF00646"/>
    </source>
</evidence>
<dbReference type="SUPFAM" id="SSF52047">
    <property type="entry name" value="RNI-like"/>
    <property type="match status" value="1"/>
</dbReference>
<sequence>MEPAGNSMGDERDMISSLPDCLIHLIMSFLTAQQAVRTCVLSKRWKNLWTTLPFLNFDQLNFEYDDESDDSELEFDDTQRYKINKFREFVNTALLLREASNLHKFHISCHPGLGLAEYGMFMRSWILYALKHNPQELHIYFMFDGSVPLSCIFSCSSLVDASLNFPLCVKNINTINLPCLRRLHLMWIVLYQEFFEKLFCGCPVLEFLHLEDCYRKYSIINSQSLKYLKVENHDSFLQEKESIVFKLFRVPECVIKMINTPNLLSFCYTDWVDFFGHKMLLKMPSLTSANIHITCPLYKLKNWSYKGKSNILMGLPDVQNLKLSGSRIKDFLESELPNYPVFSNLKYLSVDGLCLSCHFNLLASFLNHCLNLEKLSLLRVNCHCEEVLYNNRESLNIAPFKGKQLRTVEVEVCGSDKDTPQIMKYLHNITEESSSQIKMTDATDLLGWLFQELDVSSSSSTGEDTASNSDDLRQLVH</sequence>
<dbReference type="InterPro" id="IPR053197">
    <property type="entry name" value="F-box_SCFL_complex_component"/>
</dbReference>
<keyword evidence="5" id="KW-1185">Reference proteome</keyword>